<dbReference type="Gene3D" id="2.60.40.1120">
    <property type="entry name" value="Carboxypeptidase-like, regulatory domain"/>
    <property type="match status" value="1"/>
</dbReference>
<dbReference type="OrthoDB" id="1490539at2"/>
<evidence type="ECO:0000256" key="3">
    <source>
        <dbReference type="ARBA" id="ARBA00023237"/>
    </source>
</evidence>
<dbReference type="PROSITE" id="PS51123">
    <property type="entry name" value="OMPA_2"/>
    <property type="match status" value="1"/>
</dbReference>
<evidence type="ECO:0000256" key="1">
    <source>
        <dbReference type="ARBA" id="ARBA00004442"/>
    </source>
</evidence>
<protein>
    <recommendedName>
        <fullName evidence="5">OmpA-like domain-containing protein</fullName>
    </recommendedName>
</protein>
<gene>
    <name evidence="6" type="ORF">DQQ10_09735</name>
</gene>
<keyword evidence="2 4" id="KW-0472">Membrane</keyword>
<sequence>MKILGLLTTLFLTLSVGGQPNFDKSFAGVNTAYDELSPVISPDGRTLFVTIANHPGNIGGKKDPGDIWVSTLGVDNQWSAPVHGGTALNNGAYNAVAGFSADGTNLFLMSHYDPSGNVARTQGISVSHPAGAGWSRPENINIPYYQNKSLTPSGFILPDQSVFIFSAETYGTHGVDDLYVTLKGADQKWSAPINLGAVINTHFQELSPSLSNDGKTLYFSSNGRKGKGSFDVYSATRLDDSWTKWSEPVNVGSPVNSEGRDLYYRAYPGKKFSLYTSTINSDGYGDIKFYQDDHIQPNDTPAIAPVEPPVISSPVVEAKPSGVRVYGKVTNAKTGEVVTATLQFTAAPAVSLNTASSKDGYRLVVPAQGQYSVRIQAAGYVSALQKLDATAASSNDLELNFSLQPIEVGTSVDLSNVLFEQSKTMLLPQSYDELDMVATFLKDNPKVKIELRGHTDNRGIPAQNVKLSQARVDKVKTYLVGKGIDRKRIKGKGYGGASPVASNETVEGRQLNRRVEFVINEL</sequence>
<dbReference type="Pfam" id="PF07676">
    <property type="entry name" value="PD40"/>
    <property type="match status" value="2"/>
</dbReference>
<dbReference type="EMBL" id="QMFY01000004">
    <property type="protein sequence ID" value="RAW01187.1"/>
    <property type="molecule type" value="Genomic_DNA"/>
</dbReference>
<evidence type="ECO:0000313" key="6">
    <source>
        <dbReference type="EMBL" id="RAW01187.1"/>
    </source>
</evidence>
<comment type="caution">
    <text evidence="6">The sequence shown here is derived from an EMBL/GenBank/DDBJ whole genome shotgun (WGS) entry which is preliminary data.</text>
</comment>
<dbReference type="RefSeq" id="WP_112746673.1">
    <property type="nucleotide sequence ID" value="NZ_QMFY01000004.1"/>
</dbReference>
<dbReference type="Gene3D" id="3.30.1330.60">
    <property type="entry name" value="OmpA-like domain"/>
    <property type="match status" value="1"/>
</dbReference>
<dbReference type="InterPro" id="IPR006664">
    <property type="entry name" value="OMP_bac"/>
</dbReference>
<organism evidence="6 7">
    <name type="scientific">Pseudochryseolinea flava</name>
    <dbReference type="NCBI Taxonomy" id="2059302"/>
    <lineage>
        <taxon>Bacteria</taxon>
        <taxon>Pseudomonadati</taxon>
        <taxon>Bacteroidota</taxon>
        <taxon>Cytophagia</taxon>
        <taxon>Cytophagales</taxon>
        <taxon>Fulvivirgaceae</taxon>
        <taxon>Pseudochryseolinea</taxon>
    </lineage>
</organism>
<dbReference type="GO" id="GO:0009279">
    <property type="term" value="C:cell outer membrane"/>
    <property type="evidence" value="ECO:0007669"/>
    <property type="project" value="UniProtKB-SubCell"/>
</dbReference>
<evidence type="ECO:0000259" key="5">
    <source>
        <dbReference type="PROSITE" id="PS51123"/>
    </source>
</evidence>
<dbReference type="InterPro" id="IPR006665">
    <property type="entry name" value="OmpA-like"/>
</dbReference>
<dbReference type="SUPFAM" id="SSF82171">
    <property type="entry name" value="DPP6 N-terminal domain-like"/>
    <property type="match status" value="1"/>
</dbReference>
<dbReference type="CDD" id="cd07185">
    <property type="entry name" value="OmpA_C-like"/>
    <property type="match status" value="1"/>
</dbReference>
<dbReference type="PANTHER" id="PTHR30329">
    <property type="entry name" value="STATOR ELEMENT OF FLAGELLAR MOTOR COMPLEX"/>
    <property type="match status" value="1"/>
</dbReference>
<dbReference type="PRINTS" id="PR01021">
    <property type="entry name" value="OMPADOMAIN"/>
</dbReference>
<dbReference type="InterPro" id="IPR011659">
    <property type="entry name" value="WD40"/>
</dbReference>
<dbReference type="PANTHER" id="PTHR30329:SF21">
    <property type="entry name" value="LIPOPROTEIN YIAD-RELATED"/>
    <property type="match status" value="1"/>
</dbReference>
<reference evidence="6 7" key="1">
    <citation type="submission" date="2018-06" db="EMBL/GenBank/DDBJ databases">
        <title>Chryseolinea flavus sp. nov., a member of the phylum Bacteroidetes isolated from soil.</title>
        <authorList>
            <person name="Li Y."/>
            <person name="Wang J."/>
        </authorList>
    </citation>
    <scope>NUCLEOTIDE SEQUENCE [LARGE SCALE GENOMIC DNA]</scope>
    <source>
        <strain evidence="6 7">SDU1-6</strain>
    </source>
</reference>
<dbReference type="Proteomes" id="UP000251889">
    <property type="component" value="Unassembled WGS sequence"/>
</dbReference>
<evidence type="ECO:0000256" key="2">
    <source>
        <dbReference type="ARBA" id="ARBA00023136"/>
    </source>
</evidence>
<dbReference type="InterPro" id="IPR036737">
    <property type="entry name" value="OmpA-like_sf"/>
</dbReference>
<feature type="domain" description="OmpA-like" evidence="5">
    <location>
        <begin position="408"/>
        <end position="522"/>
    </location>
</feature>
<proteinExistence type="predicted"/>
<evidence type="ECO:0000256" key="4">
    <source>
        <dbReference type="PROSITE-ProRule" id="PRU00473"/>
    </source>
</evidence>
<dbReference type="AlphaFoldDB" id="A0A364Y5S3"/>
<accession>A0A364Y5S3</accession>
<keyword evidence="7" id="KW-1185">Reference proteome</keyword>
<dbReference type="SUPFAM" id="SSF103088">
    <property type="entry name" value="OmpA-like"/>
    <property type="match status" value="1"/>
</dbReference>
<name>A0A364Y5S3_9BACT</name>
<keyword evidence="3" id="KW-0998">Cell outer membrane</keyword>
<comment type="subcellular location">
    <subcellularLocation>
        <location evidence="1">Cell outer membrane</location>
    </subcellularLocation>
</comment>
<dbReference type="Pfam" id="PF00691">
    <property type="entry name" value="OmpA"/>
    <property type="match status" value="1"/>
</dbReference>
<dbReference type="InterPro" id="IPR050330">
    <property type="entry name" value="Bact_OuterMem_StrucFunc"/>
</dbReference>
<evidence type="ECO:0000313" key="7">
    <source>
        <dbReference type="Proteomes" id="UP000251889"/>
    </source>
</evidence>